<dbReference type="GeneID" id="5023153"/>
<dbReference type="AlphaFoldDB" id="A0CGQ4"/>
<protein>
    <submittedName>
        <fullName evidence="1">Uncharacterized protein</fullName>
    </submittedName>
</protein>
<dbReference type="InParanoid" id="A0CGQ4"/>
<dbReference type="HOGENOM" id="CLU_3128329_0_0_1"/>
<evidence type="ECO:0000313" key="2">
    <source>
        <dbReference type="Proteomes" id="UP000000600"/>
    </source>
</evidence>
<dbReference type="EMBL" id="CT868074">
    <property type="protein sequence ID" value="CAK69971.1"/>
    <property type="molecule type" value="Genomic_DNA"/>
</dbReference>
<dbReference type="Proteomes" id="UP000000600">
    <property type="component" value="Unassembled WGS sequence"/>
</dbReference>
<gene>
    <name evidence="1" type="ORF">GSPATT00007411001</name>
</gene>
<accession>A0CGQ4</accession>
<evidence type="ECO:0000313" key="1">
    <source>
        <dbReference type="EMBL" id="CAK69971.1"/>
    </source>
</evidence>
<sequence length="50" mass="5515">MGSDFTIKKGSLLNFRISILSGNLPTNGMTDQGNNSFLANNWGLQQQQKE</sequence>
<organism evidence="1 2">
    <name type="scientific">Paramecium tetraurelia</name>
    <dbReference type="NCBI Taxonomy" id="5888"/>
    <lineage>
        <taxon>Eukaryota</taxon>
        <taxon>Sar</taxon>
        <taxon>Alveolata</taxon>
        <taxon>Ciliophora</taxon>
        <taxon>Intramacronucleata</taxon>
        <taxon>Oligohymenophorea</taxon>
        <taxon>Peniculida</taxon>
        <taxon>Parameciidae</taxon>
        <taxon>Paramecium</taxon>
    </lineage>
</organism>
<name>A0CGQ4_PARTE</name>
<reference evidence="1 2" key="1">
    <citation type="journal article" date="2006" name="Nature">
        <title>Global trends of whole-genome duplications revealed by the ciliate Paramecium tetraurelia.</title>
        <authorList>
            <consortium name="Genoscope"/>
            <person name="Aury J.-M."/>
            <person name="Jaillon O."/>
            <person name="Duret L."/>
            <person name="Noel B."/>
            <person name="Jubin C."/>
            <person name="Porcel B.M."/>
            <person name="Segurens B."/>
            <person name="Daubin V."/>
            <person name="Anthouard V."/>
            <person name="Aiach N."/>
            <person name="Arnaiz O."/>
            <person name="Billaut A."/>
            <person name="Beisson J."/>
            <person name="Blanc I."/>
            <person name="Bouhouche K."/>
            <person name="Camara F."/>
            <person name="Duharcourt S."/>
            <person name="Guigo R."/>
            <person name="Gogendeau D."/>
            <person name="Katinka M."/>
            <person name="Keller A.-M."/>
            <person name="Kissmehl R."/>
            <person name="Klotz C."/>
            <person name="Koll F."/>
            <person name="Le Moue A."/>
            <person name="Lepere C."/>
            <person name="Malinsky S."/>
            <person name="Nowacki M."/>
            <person name="Nowak J.K."/>
            <person name="Plattner H."/>
            <person name="Poulain J."/>
            <person name="Ruiz F."/>
            <person name="Serrano V."/>
            <person name="Zagulski M."/>
            <person name="Dessen P."/>
            <person name="Betermier M."/>
            <person name="Weissenbach J."/>
            <person name="Scarpelli C."/>
            <person name="Schachter V."/>
            <person name="Sperling L."/>
            <person name="Meyer E."/>
            <person name="Cohen J."/>
            <person name="Wincker P."/>
        </authorList>
    </citation>
    <scope>NUCLEOTIDE SEQUENCE [LARGE SCALE GENOMIC DNA]</scope>
    <source>
        <strain evidence="1 2">Stock d4-2</strain>
    </source>
</reference>
<dbReference type="RefSeq" id="XP_001437368.1">
    <property type="nucleotide sequence ID" value="XM_001437331.1"/>
</dbReference>
<dbReference type="KEGG" id="ptm:GSPATT00007411001"/>
<proteinExistence type="predicted"/>
<keyword evidence="2" id="KW-1185">Reference proteome</keyword>